<dbReference type="AlphaFoldDB" id="X1MUC6"/>
<comment type="caution">
    <text evidence="1">The sequence shown here is derived from an EMBL/GenBank/DDBJ whole genome shotgun (WGS) entry which is preliminary data.</text>
</comment>
<sequence>MLTGILTSLVALGYFFVTRGEENLSIATFNVDDIYYVDVEGENTPALSLYIDDYGVTGNTVWVNGTVNYIARSDYHATGANVGMAIKRHASSSVEVEVFLWGGILVWGSTTIADDTVNLPTLGGTQTLYPQLFNFQLSATVPLPVPYSRT</sequence>
<name>X1MUC6_9ZZZZ</name>
<evidence type="ECO:0000313" key="1">
    <source>
        <dbReference type="EMBL" id="GAI35287.1"/>
    </source>
</evidence>
<dbReference type="EMBL" id="BARV01025943">
    <property type="protein sequence ID" value="GAI35287.1"/>
    <property type="molecule type" value="Genomic_DNA"/>
</dbReference>
<gene>
    <name evidence="1" type="ORF">S06H3_42009</name>
</gene>
<accession>X1MUC6</accession>
<reference evidence="1" key="1">
    <citation type="journal article" date="2014" name="Front. Microbiol.">
        <title>High frequency of phylogenetically diverse reductive dehalogenase-homologous genes in deep subseafloor sedimentary metagenomes.</title>
        <authorList>
            <person name="Kawai M."/>
            <person name="Futagami T."/>
            <person name="Toyoda A."/>
            <person name="Takaki Y."/>
            <person name="Nishi S."/>
            <person name="Hori S."/>
            <person name="Arai W."/>
            <person name="Tsubouchi T."/>
            <person name="Morono Y."/>
            <person name="Uchiyama I."/>
            <person name="Ito T."/>
            <person name="Fujiyama A."/>
            <person name="Inagaki F."/>
            <person name="Takami H."/>
        </authorList>
    </citation>
    <scope>NUCLEOTIDE SEQUENCE</scope>
    <source>
        <strain evidence="1">Expedition CK06-06</strain>
    </source>
</reference>
<protein>
    <submittedName>
        <fullName evidence="1">Uncharacterized protein</fullName>
    </submittedName>
</protein>
<organism evidence="1">
    <name type="scientific">marine sediment metagenome</name>
    <dbReference type="NCBI Taxonomy" id="412755"/>
    <lineage>
        <taxon>unclassified sequences</taxon>
        <taxon>metagenomes</taxon>
        <taxon>ecological metagenomes</taxon>
    </lineage>
</organism>
<proteinExistence type="predicted"/>